<keyword evidence="2" id="KW-1185">Reference proteome</keyword>
<sequence length="74" mass="7970">MANCAVSEISVLSSSAIENSLKLAILAFKLFSFQSVEQACSILTVHHEKILVVGATYSDDSDNGALRKDIRISI</sequence>
<dbReference type="EMBL" id="ASGP02000006">
    <property type="protein sequence ID" value="KAH9501281.1"/>
    <property type="molecule type" value="Genomic_DNA"/>
</dbReference>
<accession>A0A922HTG8</accession>
<protein>
    <submittedName>
        <fullName evidence="1">Uncharacterized protein</fullName>
    </submittedName>
</protein>
<reference evidence="1" key="1">
    <citation type="submission" date="2013-05" db="EMBL/GenBank/DDBJ databases">
        <authorList>
            <person name="Yim A.K.Y."/>
            <person name="Chan T.F."/>
            <person name="Ji K.M."/>
            <person name="Liu X.Y."/>
            <person name="Zhou J.W."/>
            <person name="Li R.Q."/>
            <person name="Yang K.Y."/>
            <person name="Li J."/>
            <person name="Li M."/>
            <person name="Law P.T.W."/>
            <person name="Wu Y.L."/>
            <person name="Cai Z.L."/>
            <person name="Qin H."/>
            <person name="Bao Y."/>
            <person name="Leung R.K.K."/>
            <person name="Ng P.K.S."/>
            <person name="Zou J."/>
            <person name="Zhong X.J."/>
            <person name="Ran P.X."/>
            <person name="Zhong N.S."/>
            <person name="Liu Z.G."/>
            <person name="Tsui S.K.W."/>
        </authorList>
    </citation>
    <scope>NUCLEOTIDE SEQUENCE</scope>
    <source>
        <strain evidence="1">Derf</strain>
        <tissue evidence="1">Whole organism</tissue>
    </source>
</reference>
<evidence type="ECO:0000313" key="1">
    <source>
        <dbReference type="EMBL" id="KAH9501281.1"/>
    </source>
</evidence>
<gene>
    <name evidence="1" type="ORF">DERF_012139</name>
</gene>
<proteinExistence type="predicted"/>
<organism evidence="1 2">
    <name type="scientific">Dermatophagoides farinae</name>
    <name type="common">American house dust mite</name>
    <dbReference type="NCBI Taxonomy" id="6954"/>
    <lineage>
        <taxon>Eukaryota</taxon>
        <taxon>Metazoa</taxon>
        <taxon>Ecdysozoa</taxon>
        <taxon>Arthropoda</taxon>
        <taxon>Chelicerata</taxon>
        <taxon>Arachnida</taxon>
        <taxon>Acari</taxon>
        <taxon>Acariformes</taxon>
        <taxon>Sarcoptiformes</taxon>
        <taxon>Astigmata</taxon>
        <taxon>Psoroptidia</taxon>
        <taxon>Analgoidea</taxon>
        <taxon>Pyroglyphidae</taxon>
        <taxon>Dermatophagoidinae</taxon>
        <taxon>Dermatophagoides</taxon>
    </lineage>
</organism>
<dbReference type="Proteomes" id="UP000790347">
    <property type="component" value="Unassembled WGS sequence"/>
</dbReference>
<evidence type="ECO:0000313" key="2">
    <source>
        <dbReference type="Proteomes" id="UP000790347"/>
    </source>
</evidence>
<comment type="caution">
    <text evidence="1">The sequence shown here is derived from an EMBL/GenBank/DDBJ whole genome shotgun (WGS) entry which is preliminary data.</text>
</comment>
<reference evidence="1" key="2">
    <citation type="journal article" date="2022" name="Res Sq">
        <title>Comparative Genomics Reveals Insights into the Divergent Evolution of Astigmatic Mites and Household Pest Adaptations.</title>
        <authorList>
            <person name="Xiong Q."/>
            <person name="Wan A.T.-Y."/>
            <person name="Liu X.-Y."/>
            <person name="Fung C.S.-H."/>
            <person name="Xiao X."/>
            <person name="Malainual N."/>
            <person name="Hou J."/>
            <person name="Wang L."/>
            <person name="Wang M."/>
            <person name="Yang K."/>
            <person name="Cui Y."/>
            <person name="Leung E."/>
            <person name="Nong W."/>
            <person name="Shin S.-K."/>
            <person name="Au S."/>
            <person name="Jeong K.Y."/>
            <person name="Chew F.T."/>
            <person name="Hui J."/>
            <person name="Leung T.F."/>
            <person name="Tungtrongchitr A."/>
            <person name="Zhong N."/>
            <person name="Liu Z."/>
            <person name="Tsui S."/>
        </authorList>
    </citation>
    <scope>NUCLEOTIDE SEQUENCE</scope>
    <source>
        <strain evidence="1">Derf</strain>
        <tissue evidence="1">Whole organism</tissue>
    </source>
</reference>
<dbReference type="AlphaFoldDB" id="A0A922HTG8"/>
<name>A0A922HTG8_DERFA</name>